<organism evidence="1 2">
    <name type="scientific">Parasponia andersonii</name>
    <name type="common">Sponia andersonii</name>
    <dbReference type="NCBI Taxonomy" id="3476"/>
    <lineage>
        <taxon>Eukaryota</taxon>
        <taxon>Viridiplantae</taxon>
        <taxon>Streptophyta</taxon>
        <taxon>Embryophyta</taxon>
        <taxon>Tracheophyta</taxon>
        <taxon>Spermatophyta</taxon>
        <taxon>Magnoliopsida</taxon>
        <taxon>eudicotyledons</taxon>
        <taxon>Gunneridae</taxon>
        <taxon>Pentapetalae</taxon>
        <taxon>rosids</taxon>
        <taxon>fabids</taxon>
        <taxon>Rosales</taxon>
        <taxon>Cannabaceae</taxon>
        <taxon>Parasponia</taxon>
    </lineage>
</organism>
<keyword evidence="2" id="KW-1185">Reference proteome</keyword>
<dbReference type="Proteomes" id="UP000237105">
    <property type="component" value="Unassembled WGS sequence"/>
</dbReference>
<proteinExistence type="predicted"/>
<gene>
    <name evidence="1" type="ORF">PanWU01x14_111230</name>
</gene>
<name>A0A2P5CYZ0_PARAD</name>
<protein>
    <submittedName>
        <fullName evidence="1">Uncharacterized protein</fullName>
    </submittedName>
</protein>
<reference evidence="2" key="1">
    <citation type="submission" date="2016-06" db="EMBL/GenBank/DDBJ databases">
        <title>Parallel loss of symbiosis genes in relatives of nitrogen-fixing non-legume Parasponia.</title>
        <authorList>
            <person name="Van Velzen R."/>
            <person name="Holmer R."/>
            <person name="Bu F."/>
            <person name="Rutten L."/>
            <person name="Van Zeijl A."/>
            <person name="Liu W."/>
            <person name="Santuari L."/>
            <person name="Cao Q."/>
            <person name="Sharma T."/>
            <person name="Shen D."/>
            <person name="Roswanjaya Y."/>
            <person name="Wardhani T."/>
            <person name="Kalhor M.S."/>
            <person name="Jansen J."/>
            <person name="Van den Hoogen J."/>
            <person name="Gungor B."/>
            <person name="Hartog M."/>
            <person name="Hontelez J."/>
            <person name="Verver J."/>
            <person name="Yang W.-C."/>
            <person name="Schijlen E."/>
            <person name="Repin R."/>
            <person name="Schilthuizen M."/>
            <person name="Schranz E."/>
            <person name="Heidstra R."/>
            <person name="Miyata K."/>
            <person name="Fedorova E."/>
            <person name="Kohlen W."/>
            <person name="Bisseling T."/>
            <person name="Smit S."/>
            <person name="Geurts R."/>
        </authorList>
    </citation>
    <scope>NUCLEOTIDE SEQUENCE [LARGE SCALE GENOMIC DNA]</scope>
    <source>
        <strain evidence="2">cv. WU1-14</strain>
    </source>
</reference>
<evidence type="ECO:0000313" key="2">
    <source>
        <dbReference type="Proteomes" id="UP000237105"/>
    </source>
</evidence>
<sequence>FLSIHYKYTLLHSLLRLWFHNMPWSVSSETLENGYLARKMANENYNRENTKDMELFQCKTLSQNLIFNPFWVFKIREKKKKNLVLVAFRVSTPTTHHPKTTKQTTYIQRL</sequence>
<accession>A0A2P5CYZ0</accession>
<dbReference type="EMBL" id="JXTB01000081">
    <property type="protein sequence ID" value="PON66258.1"/>
    <property type="molecule type" value="Genomic_DNA"/>
</dbReference>
<comment type="caution">
    <text evidence="1">The sequence shown here is derived from an EMBL/GenBank/DDBJ whole genome shotgun (WGS) entry which is preliminary data.</text>
</comment>
<evidence type="ECO:0000313" key="1">
    <source>
        <dbReference type="EMBL" id="PON66258.1"/>
    </source>
</evidence>
<feature type="non-terminal residue" evidence="1">
    <location>
        <position position="1"/>
    </location>
</feature>
<dbReference type="AlphaFoldDB" id="A0A2P5CYZ0"/>